<dbReference type="GO" id="GO:0005886">
    <property type="term" value="C:plasma membrane"/>
    <property type="evidence" value="ECO:0007669"/>
    <property type="project" value="UniProtKB-SubCell"/>
</dbReference>
<evidence type="ECO:0000256" key="6">
    <source>
        <dbReference type="ARBA" id="ARBA00022692"/>
    </source>
</evidence>
<feature type="domain" description="Cytochrome oxidase subunit II transmembrane region profile" evidence="19">
    <location>
        <begin position="21"/>
        <end position="118"/>
    </location>
</feature>
<dbReference type="KEGG" id="dcb:C3Y92_06180"/>
<dbReference type="PANTHER" id="PTHR22888">
    <property type="entry name" value="CYTOCHROME C OXIDASE, SUBUNIT II"/>
    <property type="match status" value="1"/>
</dbReference>
<evidence type="ECO:0000259" key="18">
    <source>
        <dbReference type="PROSITE" id="PS50857"/>
    </source>
</evidence>
<evidence type="ECO:0000256" key="9">
    <source>
        <dbReference type="ARBA" id="ARBA00022989"/>
    </source>
</evidence>
<evidence type="ECO:0000256" key="3">
    <source>
        <dbReference type="ARBA" id="ARBA00022448"/>
    </source>
</evidence>
<evidence type="ECO:0000256" key="15">
    <source>
        <dbReference type="PIRNR" id="PIRNR000292"/>
    </source>
</evidence>
<evidence type="ECO:0000256" key="14">
    <source>
        <dbReference type="ARBA" id="ARBA00030198"/>
    </source>
</evidence>
<name>A0A4P6HNU3_9BACT</name>
<feature type="region of interest" description="Disordered" evidence="16">
    <location>
        <begin position="281"/>
        <end position="319"/>
    </location>
</feature>
<dbReference type="InterPro" id="IPR011759">
    <property type="entry name" value="Cyt_c_oxidase_su2_TM_dom"/>
</dbReference>
<dbReference type="Gene3D" id="1.10.287.90">
    <property type="match status" value="1"/>
</dbReference>
<dbReference type="InterPro" id="IPR002429">
    <property type="entry name" value="CcO_II-like_C"/>
</dbReference>
<dbReference type="GO" id="GO:0004129">
    <property type="term" value="F:cytochrome-c oxidase activity"/>
    <property type="evidence" value="ECO:0007669"/>
    <property type="project" value="UniProtKB-UniRule"/>
</dbReference>
<dbReference type="PIRSF" id="PIRSF000292">
    <property type="entry name" value="Ubi_od_II"/>
    <property type="match status" value="1"/>
</dbReference>
<gene>
    <name evidence="20" type="primary">cyoA</name>
    <name evidence="20" type="ORF">C3Y92_06180</name>
</gene>
<dbReference type="RefSeq" id="WP_129350741.1">
    <property type="nucleotide sequence ID" value="NZ_CP026538.1"/>
</dbReference>
<dbReference type="InterPro" id="IPR045187">
    <property type="entry name" value="CcO_II"/>
</dbReference>
<dbReference type="SUPFAM" id="SSF49503">
    <property type="entry name" value="Cupredoxins"/>
    <property type="match status" value="1"/>
</dbReference>
<dbReference type="Pfam" id="PF00116">
    <property type="entry name" value="COX2"/>
    <property type="match status" value="1"/>
</dbReference>
<dbReference type="GO" id="GO:0005507">
    <property type="term" value="F:copper ion binding"/>
    <property type="evidence" value="ECO:0007669"/>
    <property type="project" value="InterPro"/>
</dbReference>
<dbReference type="EMBL" id="CP026538">
    <property type="protein sequence ID" value="QAZ66848.1"/>
    <property type="molecule type" value="Genomic_DNA"/>
</dbReference>
<dbReference type="GO" id="GO:0009486">
    <property type="term" value="F:cytochrome bo3 ubiquinol oxidase activity"/>
    <property type="evidence" value="ECO:0007669"/>
    <property type="project" value="InterPro"/>
</dbReference>
<keyword evidence="12" id="KW-0564">Palmitate</keyword>
<comment type="similarity">
    <text evidence="2 15">Belongs to the cytochrome c oxidase subunit 2 family.</text>
</comment>
<feature type="compositionally biased region" description="Gly residues" evidence="16">
    <location>
        <begin position="294"/>
        <end position="319"/>
    </location>
</feature>
<evidence type="ECO:0000256" key="12">
    <source>
        <dbReference type="ARBA" id="ARBA00023139"/>
    </source>
</evidence>
<dbReference type="PANTHER" id="PTHR22888:SF18">
    <property type="entry name" value="CYTOCHROME BO(3) UBIQUINOL OXIDASE SUBUNIT 2"/>
    <property type="match status" value="1"/>
</dbReference>
<evidence type="ECO:0000256" key="16">
    <source>
        <dbReference type="SAM" id="MobiDB-lite"/>
    </source>
</evidence>
<dbReference type="Pfam" id="PF06481">
    <property type="entry name" value="COX_ARM"/>
    <property type="match status" value="1"/>
</dbReference>
<keyword evidence="3 15" id="KW-0813">Transport</keyword>
<dbReference type="InterPro" id="IPR036257">
    <property type="entry name" value="Cyt_c_oxidase_su2_TM_sf"/>
</dbReference>
<evidence type="ECO:0000256" key="8">
    <source>
        <dbReference type="ARBA" id="ARBA00022982"/>
    </source>
</evidence>
<evidence type="ECO:0000259" key="19">
    <source>
        <dbReference type="PROSITE" id="PS50999"/>
    </source>
</evidence>
<keyword evidence="9 17" id="KW-1133">Transmembrane helix</keyword>
<evidence type="ECO:0000256" key="1">
    <source>
        <dbReference type="ARBA" id="ARBA00004651"/>
    </source>
</evidence>
<dbReference type="PROSITE" id="PS50857">
    <property type="entry name" value="COX2_CUA"/>
    <property type="match status" value="1"/>
</dbReference>
<keyword evidence="4 15" id="KW-1003">Cell membrane</keyword>
<dbReference type="InterPro" id="IPR034227">
    <property type="entry name" value="CuRO_UO_II"/>
</dbReference>
<sequence>MKRNTASAFAAVLGLLALAALSGCSELALLDPKGPIGEAERRLIFIAFGLMLIVVIPVIVMAVWFPYKYRESNTAAEYAPKWSHSGKIELVMWLIPLVIVILLSTLLWIETHRLDPYKPLAAPDKQLPVEVVSLDWKWLFIYPRQGVAVVNELVFPAGMPLAFDITSDTVMTSFFIPRLGSQIYAMGGMRTKLHLLADTEGDYVGQNQQFSGAGYPDMFFPARAVSQTAFDAWLQKVKASPETLDMARFDELRKPGVAAGPVYFSKVEPGIFEAILGKYDPMTKQGSPQPASHGGHGGSGGHGGQGGHGSQTGHQGHGQ</sequence>
<feature type="domain" description="Cytochrome oxidase subunit II copper A binding" evidence="18">
    <location>
        <begin position="124"/>
        <end position="236"/>
    </location>
</feature>
<dbReference type="Proteomes" id="UP000293296">
    <property type="component" value="Chromosome"/>
</dbReference>
<dbReference type="GO" id="GO:0016682">
    <property type="term" value="F:oxidoreductase activity, acting on diphenols and related substances as donors, oxygen as acceptor"/>
    <property type="evidence" value="ECO:0007669"/>
    <property type="project" value="InterPro"/>
</dbReference>
<dbReference type="PROSITE" id="PS50999">
    <property type="entry name" value="COX2_TM"/>
    <property type="match status" value="1"/>
</dbReference>
<keyword evidence="11 15" id="KW-0472">Membrane</keyword>
<keyword evidence="7" id="KW-0732">Signal</keyword>
<dbReference type="NCBIfam" id="TIGR01433">
    <property type="entry name" value="CyoA"/>
    <property type="match status" value="1"/>
</dbReference>
<dbReference type="InterPro" id="IPR010514">
    <property type="entry name" value="COX_ARM"/>
</dbReference>
<keyword evidence="10 15" id="KW-0560">Oxidoreductase</keyword>
<evidence type="ECO:0000256" key="2">
    <source>
        <dbReference type="ARBA" id="ARBA00007866"/>
    </source>
</evidence>
<dbReference type="PROSITE" id="PS51257">
    <property type="entry name" value="PROKAR_LIPOPROTEIN"/>
    <property type="match status" value="1"/>
</dbReference>
<reference evidence="20 21" key="1">
    <citation type="submission" date="2018-02" db="EMBL/GenBank/DDBJ databases">
        <title>Genome sequence of Desulfovibrio carbinolicus DSM 3852.</title>
        <authorList>
            <person name="Wilbanks E."/>
            <person name="Skennerton C.T."/>
            <person name="Orphan V.J."/>
        </authorList>
    </citation>
    <scope>NUCLEOTIDE SEQUENCE [LARGE SCALE GENOMIC DNA]</scope>
    <source>
        <strain evidence="20 21">DSM 3852</strain>
    </source>
</reference>
<evidence type="ECO:0000256" key="4">
    <source>
        <dbReference type="ARBA" id="ARBA00022475"/>
    </source>
</evidence>
<feature type="transmembrane region" description="Helical" evidence="17">
    <location>
        <begin position="88"/>
        <end position="109"/>
    </location>
</feature>
<keyword evidence="6 17" id="KW-0812">Transmembrane</keyword>
<protein>
    <recommendedName>
        <fullName evidence="14">Ubiquinol oxidase polypeptide II</fullName>
    </recommendedName>
</protein>
<keyword evidence="21" id="KW-1185">Reference proteome</keyword>
<dbReference type="OrthoDB" id="9781261at2"/>
<evidence type="ECO:0000313" key="21">
    <source>
        <dbReference type="Proteomes" id="UP000293296"/>
    </source>
</evidence>
<evidence type="ECO:0000256" key="10">
    <source>
        <dbReference type="ARBA" id="ARBA00023002"/>
    </source>
</evidence>
<evidence type="ECO:0000256" key="11">
    <source>
        <dbReference type="ARBA" id="ARBA00023136"/>
    </source>
</evidence>
<evidence type="ECO:0000256" key="17">
    <source>
        <dbReference type="SAM" id="Phobius"/>
    </source>
</evidence>
<dbReference type="InterPro" id="IPR006333">
    <property type="entry name" value="Cyt_o_ubiquinol_oxidase_su2"/>
</dbReference>
<dbReference type="AlphaFoldDB" id="A0A4P6HNU3"/>
<comment type="subcellular location">
    <subcellularLocation>
        <location evidence="1">Cell membrane</location>
        <topology evidence="1">Multi-pass membrane protein</topology>
    </subcellularLocation>
</comment>
<dbReference type="CDD" id="cd04212">
    <property type="entry name" value="CuRO_UO_II"/>
    <property type="match status" value="1"/>
</dbReference>
<evidence type="ECO:0000256" key="7">
    <source>
        <dbReference type="ARBA" id="ARBA00022729"/>
    </source>
</evidence>
<proteinExistence type="inferred from homology"/>
<accession>A0A4P6HNU3</accession>
<evidence type="ECO:0000313" key="20">
    <source>
        <dbReference type="EMBL" id="QAZ66848.1"/>
    </source>
</evidence>
<evidence type="ECO:0000256" key="13">
    <source>
        <dbReference type="ARBA" id="ARBA00023288"/>
    </source>
</evidence>
<dbReference type="SUPFAM" id="SSF81464">
    <property type="entry name" value="Cytochrome c oxidase subunit II-like, transmembrane region"/>
    <property type="match status" value="1"/>
</dbReference>
<organism evidence="20 21">
    <name type="scientific">Solidesulfovibrio carbinolicus</name>
    <dbReference type="NCBI Taxonomy" id="296842"/>
    <lineage>
        <taxon>Bacteria</taxon>
        <taxon>Pseudomonadati</taxon>
        <taxon>Thermodesulfobacteriota</taxon>
        <taxon>Desulfovibrionia</taxon>
        <taxon>Desulfovibrionales</taxon>
        <taxon>Desulfovibrionaceae</taxon>
        <taxon>Solidesulfovibrio</taxon>
    </lineage>
</organism>
<dbReference type="InterPro" id="IPR008972">
    <property type="entry name" value="Cupredoxin"/>
</dbReference>
<feature type="transmembrane region" description="Helical" evidence="17">
    <location>
        <begin position="43"/>
        <end position="67"/>
    </location>
</feature>
<evidence type="ECO:0000256" key="5">
    <source>
        <dbReference type="ARBA" id="ARBA00022660"/>
    </source>
</evidence>
<dbReference type="Gene3D" id="2.60.40.420">
    <property type="entry name" value="Cupredoxins - blue copper proteins"/>
    <property type="match status" value="1"/>
</dbReference>
<keyword evidence="8 15" id="KW-0249">Electron transport</keyword>
<keyword evidence="5 15" id="KW-0679">Respiratory chain</keyword>
<keyword evidence="13" id="KW-0449">Lipoprotein</keyword>
<dbReference type="GO" id="GO:0042773">
    <property type="term" value="P:ATP synthesis coupled electron transport"/>
    <property type="evidence" value="ECO:0007669"/>
    <property type="project" value="TreeGrafter"/>
</dbReference>